<sequence length="103" mass="11804">MDKDDFKNVHVALGEAVMSILDNQSALSNHAIMDKLQQLAESETDEEKVMSYREARKAFRHIPRSVTGLRRKDAGNADAKMVKIPQNRLVLRRARGENREDRD</sequence>
<keyword evidence="2" id="KW-1185">Reference proteome</keyword>
<accession>A0A1W6B6G9</accession>
<name>A0A1W6B6G9_9GAMM</name>
<dbReference type="KEGG" id="palh:B1H58_12140"/>
<dbReference type="STRING" id="1891675.B1H58_12140"/>
<dbReference type="OrthoDB" id="6555728at2"/>
<dbReference type="EMBL" id="CP019706">
    <property type="protein sequence ID" value="ARJ42698.1"/>
    <property type="molecule type" value="Genomic_DNA"/>
</dbReference>
<evidence type="ECO:0000313" key="1">
    <source>
        <dbReference type="EMBL" id="ARJ42698.1"/>
    </source>
</evidence>
<dbReference type="AlphaFoldDB" id="A0A1W6B6G9"/>
<evidence type="ECO:0000313" key="2">
    <source>
        <dbReference type="Proteomes" id="UP000192900"/>
    </source>
</evidence>
<proteinExistence type="predicted"/>
<dbReference type="RefSeq" id="WP_085070601.1">
    <property type="nucleotide sequence ID" value="NZ_CP019706.1"/>
</dbReference>
<gene>
    <name evidence="1" type="ORF">B1H58_12140</name>
</gene>
<organism evidence="1 2">
    <name type="scientific">Pantoea alhagi</name>
    <dbReference type="NCBI Taxonomy" id="1891675"/>
    <lineage>
        <taxon>Bacteria</taxon>
        <taxon>Pseudomonadati</taxon>
        <taxon>Pseudomonadota</taxon>
        <taxon>Gammaproteobacteria</taxon>
        <taxon>Enterobacterales</taxon>
        <taxon>Erwiniaceae</taxon>
        <taxon>Pantoea</taxon>
    </lineage>
</organism>
<dbReference type="Proteomes" id="UP000192900">
    <property type="component" value="Chromosome"/>
</dbReference>
<protein>
    <submittedName>
        <fullName evidence="1">Uncharacterized protein</fullName>
    </submittedName>
</protein>
<reference evidence="1 2" key="1">
    <citation type="submission" date="2017-02" db="EMBL/GenBank/DDBJ databases">
        <title>Complete genome sequence of the drought resistance-promoting endophyte Pantoea alhagi LTYR-11Z.</title>
        <authorList>
            <person name="Zhang L."/>
        </authorList>
    </citation>
    <scope>NUCLEOTIDE SEQUENCE [LARGE SCALE GENOMIC DNA]</scope>
    <source>
        <strain evidence="1 2">LTYR-11Z</strain>
    </source>
</reference>